<dbReference type="EMBL" id="JADBGQ010000008">
    <property type="protein sequence ID" value="KAG5383129.1"/>
    <property type="molecule type" value="Genomic_DNA"/>
</dbReference>
<gene>
    <name evidence="2" type="primary">A09g503660.1_BraROA</name>
    <name evidence="2" type="ORF">IGI04_034599</name>
</gene>
<organism evidence="2 3">
    <name type="scientific">Brassica rapa subsp. trilocularis</name>
    <dbReference type="NCBI Taxonomy" id="1813537"/>
    <lineage>
        <taxon>Eukaryota</taxon>
        <taxon>Viridiplantae</taxon>
        <taxon>Streptophyta</taxon>
        <taxon>Embryophyta</taxon>
        <taxon>Tracheophyta</taxon>
        <taxon>Spermatophyta</taxon>
        <taxon>Magnoliopsida</taxon>
        <taxon>eudicotyledons</taxon>
        <taxon>Gunneridae</taxon>
        <taxon>Pentapetalae</taxon>
        <taxon>rosids</taxon>
        <taxon>malvids</taxon>
        <taxon>Brassicales</taxon>
        <taxon>Brassicaceae</taxon>
        <taxon>Brassiceae</taxon>
        <taxon>Brassica</taxon>
    </lineage>
</organism>
<accession>A0ABQ7LC19</accession>
<sequence>MLGQENIKHKPPETYPNQLRIGSSMTIGTRTNQVRSSHNYRTCTLSGHYVATKLEPSTVAT</sequence>
<feature type="compositionally biased region" description="Basic and acidic residues" evidence="1">
    <location>
        <begin position="1"/>
        <end position="12"/>
    </location>
</feature>
<evidence type="ECO:0000256" key="1">
    <source>
        <dbReference type="SAM" id="MobiDB-lite"/>
    </source>
</evidence>
<proteinExistence type="predicted"/>
<evidence type="ECO:0000313" key="2">
    <source>
        <dbReference type="EMBL" id="KAG5383129.1"/>
    </source>
</evidence>
<comment type="caution">
    <text evidence="2">The sequence shown here is derived from an EMBL/GenBank/DDBJ whole genome shotgun (WGS) entry which is preliminary data.</text>
</comment>
<protein>
    <submittedName>
        <fullName evidence="2">Uncharacterized protein</fullName>
    </submittedName>
</protein>
<reference evidence="2 3" key="1">
    <citation type="submission" date="2021-03" db="EMBL/GenBank/DDBJ databases">
        <authorList>
            <person name="King G.J."/>
            <person name="Bancroft I."/>
            <person name="Baten A."/>
            <person name="Bloomfield J."/>
            <person name="Borpatragohain P."/>
            <person name="He Z."/>
            <person name="Irish N."/>
            <person name="Irwin J."/>
            <person name="Liu K."/>
            <person name="Mauleon R.P."/>
            <person name="Moore J."/>
            <person name="Morris R."/>
            <person name="Ostergaard L."/>
            <person name="Wang B."/>
            <person name="Wells R."/>
        </authorList>
    </citation>
    <scope>NUCLEOTIDE SEQUENCE [LARGE SCALE GENOMIC DNA]</scope>
    <source>
        <strain evidence="2">R-o-18</strain>
        <tissue evidence="2">Leaf</tissue>
    </source>
</reference>
<dbReference type="Proteomes" id="UP000823674">
    <property type="component" value="Chromosome A09"/>
</dbReference>
<keyword evidence="3" id="KW-1185">Reference proteome</keyword>
<name>A0ABQ7LC19_BRACM</name>
<feature type="region of interest" description="Disordered" evidence="1">
    <location>
        <begin position="1"/>
        <end position="20"/>
    </location>
</feature>
<evidence type="ECO:0000313" key="3">
    <source>
        <dbReference type="Proteomes" id="UP000823674"/>
    </source>
</evidence>